<protein>
    <submittedName>
        <fullName evidence="2">Uncharacterized protein</fullName>
    </submittedName>
</protein>
<proteinExistence type="predicted"/>
<feature type="compositionally biased region" description="Basic and acidic residues" evidence="1">
    <location>
        <begin position="7"/>
        <end position="22"/>
    </location>
</feature>
<sequence>MNNSGGPEERPHWATKRQRLDAEGILFGQNASQLPYSDPNPIDDSLFLPESGRRDMLPRRQLTRYQPVTRSSGSLSTPVSSPSDRRNDTNVRVKAEEEVRVREHIKATPQEEQVKIYVGPSNRVYTVSIGDLQKSPFLKAMLSQDSTDGPYIMHPALTEITPDHFLAVQHFLIMDEYLPAIVSNPKGGDILPKQLDGLNSVEEYRSEAVRAGHLYIIAKRVGMMSMQDLVFQKITQAQYQQYGIKCLLKLAKVVFSRPEDNELLGKVKAESPRCDHPSEEKEDPLERWLVESLKRRYPSVMLRHAQLFFEVANHGACARRSFELRILKRRVEELEASGGAIIIEDDD</sequence>
<evidence type="ECO:0000313" key="2">
    <source>
        <dbReference type="EMBL" id="KAI1616517.1"/>
    </source>
</evidence>
<name>A0AAN6E3M8_9EURO</name>
<feature type="region of interest" description="Disordered" evidence="1">
    <location>
        <begin position="1"/>
        <end position="90"/>
    </location>
</feature>
<evidence type="ECO:0000313" key="3">
    <source>
        <dbReference type="Proteomes" id="UP001203852"/>
    </source>
</evidence>
<gene>
    <name evidence="2" type="ORF">EDD36DRAFT_429329</name>
</gene>
<dbReference type="AlphaFoldDB" id="A0AAN6E3M8"/>
<organism evidence="2 3">
    <name type="scientific">Exophiala viscosa</name>
    <dbReference type="NCBI Taxonomy" id="2486360"/>
    <lineage>
        <taxon>Eukaryota</taxon>
        <taxon>Fungi</taxon>
        <taxon>Dikarya</taxon>
        <taxon>Ascomycota</taxon>
        <taxon>Pezizomycotina</taxon>
        <taxon>Eurotiomycetes</taxon>
        <taxon>Chaetothyriomycetidae</taxon>
        <taxon>Chaetothyriales</taxon>
        <taxon>Herpotrichiellaceae</taxon>
        <taxon>Exophiala</taxon>
    </lineage>
</organism>
<reference evidence="2" key="1">
    <citation type="journal article" date="2022" name="bioRxiv">
        <title>Deciphering the potential niche of two novel black yeast fungi from a biological soil crust based on their genomes, phenotypes, and melanin regulation.</title>
        <authorList>
            <consortium name="DOE Joint Genome Institute"/>
            <person name="Carr E.C."/>
            <person name="Barton Q."/>
            <person name="Grambo S."/>
            <person name="Sullivan M."/>
            <person name="Renfro C.M."/>
            <person name="Kuo A."/>
            <person name="Pangilinan J."/>
            <person name="Lipzen A."/>
            <person name="Keymanesh K."/>
            <person name="Savage E."/>
            <person name="Barry K."/>
            <person name="Grigoriev I.V."/>
            <person name="Riekhof W.R."/>
            <person name="Harris S.S."/>
        </authorList>
    </citation>
    <scope>NUCLEOTIDE SEQUENCE</scope>
    <source>
        <strain evidence="2">JF 03-4F</strain>
    </source>
</reference>
<feature type="compositionally biased region" description="Low complexity" evidence="1">
    <location>
        <begin position="71"/>
        <end position="82"/>
    </location>
</feature>
<dbReference type="EMBL" id="MU404351">
    <property type="protein sequence ID" value="KAI1616517.1"/>
    <property type="molecule type" value="Genomic_DNA"/>
</dbReference>
<keyword evidence="3" id="KW-1185">Reference proteome</keyword>
<accession>A0AAN6E3M8</accession>
<evidence type="ECO:0000256" key="1">
    <source>
        <dbReference type="SAM" id="MobiDB-lite"/>
    </source>
</evidence>
<dbReference type="Proteomes" id="UP001203852">
    <property type="component" value="Unassembled WGS sequence"/>
</dbReference>
<comment type="caution">
    <text evidence="2">The sequence shown here is derived from an EMBL/GenBank/DDBJ whole genome shotgun (WGS) entry which is preliminary data.</text>
</comment>